<feature type="transmembrane region" description="Helical" evidence="10">
    <location>
        <begin position="203"/>
        <end position="224"/>
    </location>
</feature>
<dbReference type="NCBIfam" id="TIGR01525">
    <property type="entry name" value="ATPase-IB_hvy"/>
    <property type="match status" value="1"/>
</dbReference>
<evidence type="ECO:0000256" key="3">
    <source>
        <dbReference type="ARBA" id="ARBA00022692"/>
    </source>
</evidence>
<dbReference type="Gene3D" id="2.70.150.10">
    <property type="entry name" value="Calcium-transporting ATPase, cytoplasmic transduction domain A"/>
    <property type="match status" value="1"/>
</dbReference>
<keyword evidence="4 10" id="KW-0479">Metal-binding</keyword>
<accession>A0ABW8D9V1</accession>
<reference evidence="12 13" key="1">
    <citation type="submission" date="2024-08" db="EMBL/GenBank/DDBJ databases">
        <title>Draft Genome Sequence of Legionella lytica strain DSB2004, Isolated From a Fire Sprinkler System.</title>
        <authorList>
            <person name="Everhart A.D."/>
            <person name="Kidane D.T."/>
            <person name="Farone A.L."/>
            <person name="Farone M.B."/>
        </authorList>
    </citation>
    <scope>NUCLEOTIDE SEQUENCE [LARGE SCALE GENOMIC DNA]</scope>
    <source>
        <strain evidence="12 13">DSB2004</strain>
    </source>
</reference>
<dbReference type="InterPro" id="IPR001757">
    <property type="entry name" value="P_typ_ATPase"/>
</dbReference>
<dbReference type="NCBIfam" id="TIGR01494">
    <property type="entry name" value="ATPase_P-type"/>
    <property type="match status" value="1"/>
</dbReference>
<feature type="transmembrane region" description="Helical" evidence="10">
    <location>
        <begin position="768"/>
        <end position="787"/>
    </location>
</feature>
<evidence type="ECO:0000256" key="1">
    <source>
        <dbReference type="ARBA" id="ARBA00004127"/>
    </source>
</evidence>
<evidence type="ECO:0000256" key="6">
    <source>
        <dbReference type="ARBA" id="ARBA00022840"/>
    </source>
</evidence>
<feature type="transmembrane region" description="Helical" evidence="10">
    <location>
        <begin position="793"/>
        <end position="810"/>
    </location>
</feature>
<keyword evidence="3 10" id="KW-0812">Transmembrane</keyword>
<evidence type="ECO:0000256" key="8">
    <source>
        <dbReference type="ARBA" id="ARBA00022989"/>
    </source>
</evidence>
<gene>
    <name evidence="12" type="ORF">ACD661_12900</name>
</gene>
<dbReference type="PANTHER" id="PTHR43520:SF8">
    <property type="entry name" value="P-TYPE CU(+) TRANSPORTER"/>
    <property type="match status" value="1"/>
</dbReference>
<feature type="transmembrane region" description="Helical" evidence="10">
    <location>
        <begin position="425"/>
        <end position="448"/>
    </location>
</feature>
<feature type="domain" description="P-type ATPase A" evidence="11">
    <location>
        <begin position="315"/>
        <end position="404"/>
    </location>
</feature>
<evidence type="ECO:0000256" key="7">
    <source>
        <dbReference type="ARBA" id="ARBA00022967"/>
    </source>
</evidence>
<dbReference type="CDD" id="cd00371">
    <property type="entry name" value="HMA"/>
    <property type="match status" value="1"/>
</dbReference>
<evidence type="ECO:0000313" key="13">
    <source>
        <dbReference type="Proteomes" id="UP001615550"/>
    </source>
</evidence>
<comment type="caution">
    <text evidence="12">The sequence shown here is derived from an EMBL/GenBank/DDBJ whole genome shotgun (WGS) entry which is preliminary data.</text>
</comment>
<dbReference type="SUPFAM" id="SSF81665">
    <property type="entry name" value="Calcium ATPase, transmembrane domain M"/>
    <property type="match status" value="1"/>
</dbReference>
<name>A0ABW8D9V1_9GAMM</name>
<dbReference type="Pfam" id="PF00122">
    <property type="entry name" value="E1-E2_ATPase"/>
    <property type="match status" value="1"/>
</dbReference>
<dbReference type="InterPro" id="IPR027256">
    <property type="entry name" value="P-typ_ATPase_IB"/>
</dbReference>
<dbReference type="InterPro" id="IPR059000">
    <property type="entry name" value="ATPase_P-type_domA"/>
</dbReference>
<keyword evidence="6 10" id="KW-0067">ATP-binding</keyword>
<keyword evidence="7" id="KW-1278">Translocase</keyword>
<dbReference type="PRINTS" id="PR00119">
    <property type="entry name" value="CATATPASE"/>
</dbReference>
<dbReference type="Pfam" id="PF00702">
    <property type="entry name" value="Hydrolase"/>
    <property type="match status" value="1"/>
</dbReference>
<keyword evidence="9 10" id="KW-0472">Membrane</keyword>
<evidence type="ECO:0000256" key="5">
    <source>
        <dbReference type="ARBA" id="ARBA00022741"/>
    </source>
</evidence>
<feature type="transmembrane region" description="Helical" evidence="10">
    <location>
        <begin position="176"/>
        <end position="197"/>
    </location>
</feature>
<organism evidence="12 13">
    <name type="scientific">Legionella lytica</name>
    <dbReference type="NCBI Taxonomy" id="96232"/>
    <lineage>
        <taxon>Bacteria</taxon>
        <taxon>Pseudomonadati</taxon>
        <taxon>Pseudomonadota</taxon>
        <taxon>Gammaproteobacteria</taxon>
        <taxon>Legionellales</taxon>
        <taxon>Legionellaceae</taxon>
        <taxon>Legionella</taxon>
    </lineage>
</organism>
<feature type="transmembrane region" description="Helical" evidence="10">
    <location>
        <begin position="236"/>
        <end position="255"/>
    </location>
</feature>
<dbReference type="Gene3D" id="3.40.50.1000">
    <property type="entry name" value="HAD superfamily/HAD-like"/>
    <property type="match status" value="1"/>
</dbReference>
<dbReference type="InterPro" id="IPR023214">
    <property type="entry name" value="HAD_sf"/>
</dbReference>
<evidence type="ECO:0000256" key="4">
    <source>
        <dbReference type="ARBA" id="ARBA00022723"/>
    </source>
</evidence>
<dbReference type="Proteomes" id="UP001615550">
    <property type="component" value="Unassembled WGS sequence"/>
</dbReference>
<evidence type="ECO:0000256" key="2">
    <source>
        <dbReference type="ARBA" id="ARBA00006024"/>
    </source>
</evidence>
<evidence type="ECO:0000259" key="11">
    <source>
        <dbReference type="Pfam" id="PF00122"/>
    </source>
</evidence>
<dbReference type="SUPFAM" id="SSF81653">
    <property type="entry name" value="Calcium ATPase, transduction domain A"/>
    <property type="match status" value="1"/>
</dbReference>
<dbReference type="InterPro" id="IPR023298">
    <property type="entry name" value="ATPase_P-typ_TM_dom_sf"/>
</dbReference>
<dbReference type="Gene3D" id="3.40.1110.10">
    <property type="entry name" value="Calcium-transporting ATPase, cytoplasmic domain N"/>
    <property type="match status" value="1"/>
</dbReference>
<dbReference type="InterPro" id="IPR023299">
    <property type="entry name" value="ATPase_P-typ_cyto_dom_N"/>
</dbReference>
<comment type="similarity">
    <text evidence="2 10">Belongs to the cation transport ATPase (P-type) (TC 3.A.3) family. Type IB subfamily.</text>
</comment>
<sequence length="890" mass="97378">MSKTLIFYVSGMTCGGCSSSIKRIVTNKLAEESIELISFDVDLLQFKDPKKTTMVISNTPEEIQLLDQAQTSTERAQREEQLRHTSWEKIRTYIEDLAFTSKDYDYIPENEQPVLLPYPQEPLLVVEHSQEMLLTAGEQLPATAPRAENSIPPESLPSQLRALFISQTKKYFSSHWFKGFLGCGAGVIVLIACLSGASMSLAVMLPLAGLSTLLTLALGANSYADAWKKWRASRALTMDSLFALSTSLILVISLASLYAPWLPMMFDAALLIYGFRHIGLGIEDRIKARIGTAKFQDRAAKIVRKISTDPEDQAAEREEQVLLTQIEPGDVILVHPGEVIPLDGESLAESTIYNTITTGAILPRYFKSNATVLAGMRLAENAEPLRVRVTKNHKNSYLSRLDALISKAALDKSPIELQAIQYLEYFIPLVLLLALTAGTAIGLFFSLTSAIQCVASILVSACPCTLGLIIPLAVTSGMHKAAENGVQFKSTKVLQNAEHIDTVIFDLNGTLTTGEPYVEKIIALNEQETSELQLRQICAALERTSTHPTGKAIYAYTRSTNSEELEVSEFDRKHHSGIIGEINRASYFIGSRSLMKQQGIVIPEQVALLKQDSDDLILIARDKTVIGYMEMTDPLREDAIRTIKALKNMGKEVHLCTGAAKETALRYAEQLGIKPEHVFPGCLSHQKTTYIQELKTQGRKVAMFGDAGNDAEAMAASDFSGAIASGDQVTKDAADAVIQPGALMAIASLFAISKQTVANINQNMLGSFAYNLGMVGASGLLFITASITIPPAIGVVLMMSQACLVLLNVYRFKHQPINHLAEEAQEEKEVPQPLSHTRMMQRMPSCGNTEYCLLSSPLNSPRNDTAPSSHVVEPGVSPDINIEVPHLFTI</sequence>
<evidence type="ECO:0000256" key="10">
    <source>
        <dbReference type="RuleBase" id="RU362081"/>
    </source>
</evidence>
<dbReference type="InterPro" id="IPR008250">
    <property type="entry name" value="ATPase_P-typ_transduc_dom_A_sf"/>
</dbReference>
<keyword evidence="10" id="KW-1003">Cell membrane</keyword>
<keyword evidence="8 10" id="KW-1133">Transmembrane helix</keyword>
<dbReference type="PANTHER" id="PTHR43520">
    <property type="entry name" value="ATP7, ISOFORM B"/>
    <property type="match status" value="1"/>
</dbReference>
<protein>
    <submittedName>
        <fullName evidence="12">Heavy metal translocating P-type ATPase</fullName>
    </submittedName>
</protein>
<evidence type="ECO:0000256" key="9">
    <source>
        <dbReference type="ARBA" id="ARBA00023136"/>
    </source>
</evidence>
<feature type="transmembrane region" description="Helical" evidence="10">
    <location>
        <begin position="454"/>
        <end position="474"/>
    </location>
</feature>
<dbReference type="InterPro" id="IPR036412">
    <property type="entry name" value="HAD-like_sf"/>
</dbReference>
<evidence type="ECO:0000313" key="12">
    <source>
        <dbReference type="EMBL" id="MFJ1269458.1"/>
    </source>
</evidence>
<dbReference type="InterPro" id="IPR006121">
    <property type="entry name" value="HMA_dom"/>
</dbReference>
<dbReference type="EMBL" id="JBGORX010000006">
    <property type="protein sequence ID" value="MFJ1269458.1"/>
    <property type="molecule type" value="Genomic_DNA"/>
</dbReference>
<comment type="subcellular location">
    <subcellularLocation>
        <location evidence="10">Cell membrane</location>
    </subcellularLocation>
    <subcellularLocation>
        <location evidence="1">Endomembrane system</location>
        <topology evidence="1">Multi-pass membrane protein</topology>
    </subcellularLocation>
</comment>
<proteinExistence type="inferred from homology"/>
<keyword evidence="13" id="KW-1185">Reference proteome</keyword>
<keyword evidence="5 10" id="KW-0547">Nucleotide-binding</keyword>
<dbReference type="SUPFAM" id="SSF56784">
    <property type="entry name" value="HAD-like"/>
    <property type="match status" value="1"/>
</dbReference>
<dbReference type="RefSeq" id="WP_400188278.1">
    <property type="nucleotide sequence ID" value="NZ_JBGORX010000006.1"/>
</dbReference>